<keyword evidence="5" id="KW-1185">Reference proteome</keyword>
<protein>
    <submittedName>
        <fullName evidence="4">Prepilin-type N-terminal cleavage/methylation domain-containing protein</fullName>
    </submittedName>
</protein>
<comment type="caution">
    <text evidence="4">The sequence shown here is derived from an EMBL/GenBank/DDBJ whole genome shotgun (WGS) entry which is preliminary data.</text>
</comment>
<dbReference type="RefSeq" id="WP_308787958.1">
    <property type="nucleotide sequence ID" value="NZ_JAUSWB010000007.1"/>
</dbReference>
<keyword evidence="3" id="KW-0812">Transmembrane</keyword>
<sequence length="171" mass="19519">MNMNDRGLTLVEILAAVVILSILFIGIMSIFPQMTLFNAKTETKLDTMNLARQEMAYISGEAGWVGKRDLADPSIYENFKTVLVTRMPAAGYTEITTTDDFIRYEKTDGYRYEADVYLNCQPFLKEAENSLKCNDPSLSQLHKVHLKVYDDGRISSQTFSYIKFIVEMKVD</sequence>
<evidence type="ECO:0000313" key="4">
    <source>
        <dbReference type="EMBL" id="MDQ0429920.1"/>
    </source>
</evidence>
<organism evidence="4 5">
    <name type="scientific">Planomicrobium stackebrandtii</name>
    <dbReference type="NCBI Taxonomy" id="253160"/>
    <lineage>
        <taxon>Bacteria</taxon>
        <taxon>Bacillati</taxon>
        <taxon>Bacillota</taxon>
        <taxon>Bacilli</taxon>
        <taxon>Bacillales</taxon>
        <taxon>Caryophanaceae</taxon>
        <taxon>Planomicrobium</taxon>
    </lineage>
</organism>
<evidence type="ECO:0000256" key="2">
    <source>
        <dbReference type="ARBA" id="ARBA00023287"/>
    </source>
</evidence>
<keyword evidence="3" id="KW-0472">Membrane</keyword>
<reference evidence="4 5" key="1">
    <citation type="submission" date="2023-07" db="EMBL/GenBank/DDBJ databases">
        <title>Genomic Encyclopedia of Type Strains, Phase IV (KMG-IV): sequencing the most valuable type-strain genomes for metagenomic binning, comparative biology and taxonomic classification.</title>
        <authorList>
            <person name="Goeker M."/>
        </authorList>
    </citation>
    <scope>NUCLEOTIDE SEQUENCE [LARGE SCALE GENOMIC DNA]</scope>
    <source>
        <strain evidence="4 5">DSM 16419</strain>
    </source>
</reference>
<accession>A0ABU0GX25</accession>
<dbReference type="PROSITE" id="PS00409">
    <property type="entry name" value="PROKAR_NTER_METHYL"/>
    <property type="match status" value="1"/>
</dbReference>
<dbReference type="EMBL" id="JAUSWB010000007">
    <property type="protein sequence ID" value="MDQ0429920.1"/>
    <property type="molecule type" value="Genomic_DNA"/>
</dbReference>
<dbReference type="Proteomes" id="UP001241988">
    <property type="component" value="Unassembled WGS sequence"/>
</dbReference>
<proteinExistence type="predicted"/>
<keyword evidence="2" id="KW-0178">Competence</keyword>
<dbReference type="InterPro" id="IPR012902">
    <property type="entry name" value="N_methyl_site"/>
</dbReference>
<evidence type="ECO:0000256" key="3">
    <source>
        <dbReference type="SAM" id="Phobius"/>
    </source>
</evidence>
<evidence type="ECO:0000313" key="5">
    <source>
        <dbReference type="Proteomes" id="UP001241988"/>
    </source>
</evidence>
<dbReference type="NCBIfam" id="TIGR02532">
    <property type="entry name" value="IV_pilin_GFxxxE"/>
    <property type="match status" value="1"/>
</dbReference>
<dbReference type="Pfam" id="PF07963">
    <property type="entry name" value="N_methyl"/>
    <property type="match status" value="1"/>
</dbReference>
<feature type="transmembrane region" description="Helical" evidence="3">
    <location>
        <begin position="7"/>
        <end position="31"/>
    </location>
</feature>
<evidence type="ECO:0000256" key="1">
    <source>
        <dbReference type="ARBA" id="ARBA00004241"/>
    </source>
</evidence>
<name>A0ABU0GX25_9BACL</name>
<keyword evidence="3" id="KW-1133">Transmembrane helix</keyword>
<gene>
    <name evidence="4" type="ORF">QOZ98_002756</name>
</gene>
<comment type="subcellular location">
    <subcellularLocation>
        <location evidence="1">Cell surface</location>
    </subcellularLocation>
</comment>